<evidence type="ECO:0000256" key="6">
    <source>
        <dbReference type="HAMAP-Rule" id="MF_01246"/>
    </source>
</evidence>
<comment type="cofactor">
    <cofactor evidence="1 6">
        <name>Mg(2+)</name>
        <dbReference type="ChEBI" id="CHEBI:18420"/>
    </cofactor>
</comment>
<dbReference type="Gene3D" id="3.20.20.370">
    <property type="entry name" value="Glycoside hydrolase/deacetylase"/>
    <property type="match status" value="1"/>
</dbReference>
<comment type="caution">
    <text evidence="7">The sequence shown here is derived from an EMBL/GenBank/DDBJ whole genome shotgun (WGS) entry which is preliminary data.</text>
</comment>
<dbReference type="GO" id="GO:0016811">
    <property type="term" value="F:hydrolase activity, acting on carbon-nitrogen (but not peptide) bonds, in linear amides"/>
    <property type="evidence" value="ECO:0007669"/>
    <property type="project" value="UniProtKB-UniRule"/>
</dbReference>
<dbReference type="GO" id="GO:0019213">
    <property type="term" value="F:deacetylase activity"/>
    <property type="evidence" value="ECO:0007669"/>
    <property type="project" value="TreeGrafter"/>
</dbReference>
<evidence type="ECO:0000256" key="1">
    <source>
        <dbReference type="ARBA" id="ARBA00001946"/>
    </source>
</evidence>
<gene>
    <name evidence="7" type="ORF">HMPREF0557_02550</name>
</gene>
<evidence type="ECO:0000256" key="2">
    <source>
        <dbReference type="ARBA" id="ARBA00022723"/>
    </source>
</evidence>
<dbReference type="InterPro" id="IPR022948">
    <property type="entry name" value="COD_ChbG_bac"/>
</dbReference>
<dbReference type="InterPro" id="IPR011330">
    <property type="entry name" value="Glyco_hydro/deAcase_b/a-brl"/>
</dbReference>
<dbReference type="GO" id="GO:0000272">
    <property type="term" value="P:polysaccharide catabolic process"/>
    <property type="evidence" value="ECO:0007669"/>
    <property type="project" value="InterPro"/>
</dbReference>
<proteinExistence type="inferred from homology"/>
<feature type="binding site" evidence="6">
    <location>
        <position position="131"/>
    </location>
    <ligand>
        <name>Mg(2+)</name>
        <dbReference type="ChEBI" id="CHEBI:18420"/>
    </ligand>
</feature>
<dbReference type="FunFam" id="3.20.20.370:FF:000010">
    <property type="entry name" value="Carbohydrate deacetylase"/>
    <property type="match status" value="1"/>
</dbReference>
<keyword evidence="8" id="KW-1185">Reference proteome</keyword>
<dbReference type="GO" id="GO:0046872">
    <property type="term" value="F:metal ion binding"/>
    <property type="evidence" value="ECO:0007669"/>
    <property type="project" value="UniProtKB-KW"/>
</dbReference>
<protein>
    <recommendedName>
        <fullName evidence="6">Carbohydrate deacetylase</fullName>
        <ecNumber evidence="6">3.5.1.-</ecNumber>
    </recommendedName>
</protein>
<keyword evidence="5 6" id="KW-0119">Carbohydrate metabolism</keyword>
<evidence type="ECO:0000256" key="4">
    <source>
        <dbReference type="ARBA" id="ARBA00022842"/>
    </source>
</evidence>
<evidence type="ECO:0000256" key="5">
    <source>
        <dbReference type="ARBA" id="ARBA00023277"/>
    </source>
</evidence>
<dbReference type="CDD" id="cd10803">
    <property type="entry name" value="YdjC_EF3048_like"/>
    <property type="match status" value="1"/>
</dbReference>
<evidence type="ECO:0000313" key="7">
    <source>
        <dbReference type="EMBL" id="EHN60363.1"/>
    </source>
</evidence>
<dbReference type="Pfam" id="PF04794">
    <property type="entry name" value="YdjC"/>
    <property type="match status" value="1"/>
</dbReference>
<accession>A0AB72Z649</accession>
<dbReference type="EC" id="3.5.1.-" evidence="6"/>
<feature type="binding site" evidence="6">
    <location>
        <position position="65"/>
    </location>
    <ligand>
        <name>Mg(2+)</name>
        <dbReference type="ChEBI" id="CHEBI:18420"/>
    </ligand>
</feature>
<keyword evidence="3 6" id="KW-0378">Hydrolase</keyword>
<sequence length="251" mass="28050">MRGVRQMKIIFNADDFGISPGAVYGILESYRRGVVKSTTLLANSPAFDLAVEVAKENPGLDIGAHLTLTFGYPLLQGLETLTDDNGRFRKNYTALESGLANVDMEEVERELTAQIEKILGAGITISHFDTHHSIEPLIYPVQHKLAEKYGVSIRRHSDVSDFGAIKTPDLFDTSFYADGVSFETIKKIVQEHIGTNDVVEVMTHPAYIDETLREISSYVEPRIKEVSILTSRELQAYLGQQEVEIISFRDL</sequence>
<dbReference type="Proteomes" id="UP000003597">
    <property type="component" value="Unassembled WGS sequence"/>
</dbReference>
<evidence type="ECO:0000256" key="3">
    <source>
        <dbReference type="ARBA" id="ARBA00022801"/>
    </source>
</evidence>
<dbReference type="EMBL" id="AGCN01000039">
    <property type="protein sequence ID" value="EHN60363.1"/>
    <property type="molecule type" value="Genomic_DNA"/>
</dbReference>
<comment type="similarity">
    <text evidence="6">Belongs to the YdjC deacetylase family.</text>
</comment>
<dbReference type="NCBIfam" id="NF002559">
    <property type="entry name" value="PRK02134.1"/>
    <property type="match status" value="1"/>
</dbReference>
<dbReference type="InterPro" id="IPR006879">
    <property type="entry name" value="YdjC-like"/>
</dbReference>
<organism evidence="7 8">
    <name type="scientific">Listeria innocua ATCC 33091</name>
    <dbReference type="NCBI Taxonomy" id="1002366"/>
    <lineage>
        <taxon>Bacteria</taxon>
        <taxon>Bacillati</taxon>
        <taxon>Bacillota</taxon>
        <taxon>Bacilli</taxon>
        <taxon>Bacillales</taxon>
        <taxon>Listeriaceae</taxon>
        <taxon>Listeria</taxon>
    </lineage>
</organism>
<keyword evidence="4 6" id="KW-0460">Magnesium</keyword>
<comment type="subunit">
    <text evidence="6">Homodimer.</text>
</comment>
<evidence type="ECO:0000313" key="8">
    <source>
        <dbReference type="Proteomes" id="UP000003597"/>
    </source>
</evidence>
<dbReference type="PANTHER" id="PTHR31609">
    <property type="entry name" value="YDJC DEACETYLASE FAMILY MEMBER"/>
    <property type="match status" value="1"/>
</dbReference>
<reference evidence="7 8" key="1">
    <citation type="submission" date="2011-08" db="EMBL/GenBank/DDBJ databases">
        <authorList>
            <person name="Weinstock G."/>
            <person name="Sodergren E."/>
            <person name="Clifton S."/>
            <person name="Fulton L."/>
            <person name="Fulton B."/>
            <person name="Courtney L."/>
            <person name="Fronick C."/>
            <person name="Harrison M."/>
            <person name="Strong C."/>
            <person name="Farmer C."/>
            <person name="Delahaunty K."/>
            <person name="Markovic C."/>
            <person name="Hall O."/>
            <person name="Minx P."/>
            <person name="Tomlinson C."/>
            <person name="Mitreva M."/>
            <person name="Hou S."/>
            <person name="Chen J."/>
            <person name="Wollam A."/>
            <person name="Pepin K.H."/>
            <person name="Johnson M."/>
            <person name="Bhonagiri V."/>
            <person name="Zhang X."/>
            <person name="Suruliraj S."/>
            <person name="Warren W."/>
            <person name="Chinwalla A."/>
            <person name="Mardis E.R."/>
            <person name="Wilson R.K."/>
        </authorList>
    </citation>
    <scope>NUCLEOTIDE SEQUENCE [LARGE SCALE GENOMIC DNA]</scope>
    <source>
        <strain evidence="7 8">ATCC 33091</strain>
    </source>
</reference>
<keyword evidence="2 6" id="KW-0479">Metal-binding</keyword>
<comment type="function">
    <text evidence="6">Probably catalyzes the deacetylation of acetylated carbohydrates an important step in the degradation of oligosaccharides.</text>
</comment>
<dbReference type="PANTHER" id="PTHR31609:SF1">
    <property type="entry name" value="CARBOHYDRATE DEACETYLASE"/>
    <property type="match status" value="1"/>
</dbReference>
<name>A0AB72Z649_LISIO</name>
<dbReference type="HAMAP" id="MF_01246">
    <property type="entry name" value="COD"/>
    <property type="match status" value="1"/>
</dbReference>
<dbReference type="SUPFAM" id="SSF88713">
    <property type="entry name" value="Glycoside hydrolase/deacetylase"/>
    <property type="match status" value="1"/>
</dbReference>
<dbReference type="AlphaFoldDB" id="A0AB72Z649"/>